<reference evidence="4" key="1">
    <citation type="submission" date="2016-10" db="EMBL/GenBank/DDBJ databases">
        <authorList>
            <person name="Varghese N."/>
            <person name="Submissions S."/>
        </authorList>
    </citation>
    <scope>NUCLEOTIDE SEQUENCE [LARGE SCALE GENOMIC DNA]</scope>
    <source>
        <strain evidence="4">ES.061</strain>
    </source>
</reference>
<proteinExistence type="inferred from homology"/>
<dbReference type="SUPFAM" id="SSF110395">
    <property type="entry name" value="CutC-like"/>
    <property type="match status" value="1"/>
</dbReference>
<keyword evidence="4" id="KW-1185">Reference proteome</keyword>
<comment type="caution">
    <text evidence="2">Once thought to be involved in copper homeostasis, experiments in E.coli have shown this is not the case.</text>
</comment>
<evidence type="ECO:0000313" key="4">
    <source>
        <dbReference type="Proteomes" id="UP000199064"/>
    </source>
</evidence>
<accession>A0A1H4JG56</accession>
<dbReference type="InterPro" id="IPR005627">
    <property type="entry name" value="CutC-like"/>
</dbReference>
<dbReference type="HAMAP" id="MF_00795">
    <property type="entry name" value="CutC"/>
    <property type="match status" value="1"/>
</dbReference>
<dbReference type="PANTHER" id="PTHR12598">
    <property type="entry name" value="COPPER HOMEOSTASIS PROTEIN CUTC"/>
    <property type="match status" value="1"/>
</dbReference>
<comment type="subcellular location">
    <subcellularLocation>
        <location evidence="2">Cytoplasm</location>
    </subcellularLocation>
</comment>
<sequence>MRATLEVCVDTLEGVEACVEGGADRIELCSALPLGGLTPSPGLMRAAAKCNVPAYAMIRPRQGDFCFSECEVALMLDDIAAARDAGLAGVVLGAATADGLLDERTLAALCEASACMGRTLHRVIDTVEDRLAAIETAVALGFERVLTSGGALTVLEGKDALAAMHTHADARIEIMAGSGVSTENVEAIARSTGIRSFHASCSEAMAADDRLARFGFTSPVERRTSARRICEMQAVLQRISGPKET</sequence>
<keyword evidence="2" id="KW-0963">Cytoplasm</keyword>
<comment type="similarity">
    <text evidence="1 2">Belongs to the CutC family.</text>
</comment>
<dbReference type="AlphaFoldDB" id="A0A1H4JG56"/>
<dbReference type="Gene3D" id="3.20.20.380">
    <property type="entry name" value="Copper homeostasis (CutC) domain"/>
    <property type="match status" value="1"/>
</dbReference>
<dbReference type="InterPro" id="IPR036822">
    <property type="entry name" value="CutC-like_dom_sf"/>
</dbReference>
<dbReference type="PANTHER" id="PTHR12598:SF0">
    <property type="entry name" value="COPPER HOMEOSTASIS PROTEIN CUTC HOMOLOG"/>
    <property type="match status" value="1"/>
</dbReference>
<dbReference type="Proteomes" id="UP000199064">
    <property type="component" value="Unassembled WGS sequence"/>
</dbReference>
<evidence type="ECO:0000256" key="2">
    <source>
        <dbReference type="HAMAP-Rule" id="MF_00795"/>
    </source>
</evidence>
<dbReference type="EMBL" id="FNSL01000001">
    <property type="protein sequence ID" value="SEB44926.1"/>
    <property type="molecule type" value="Genomic_DNA"/>
</dbReference>
<dbReference type="GO" id="GO:0005737">
    <property type="term" value="C:cytoplasm"/>
    <property type="evidence" value="ECO:0007669"/>
    <property type="project" value="UniProtKB-SubCell"/>
</dbReference>
<evidence type="ECO:0000313" key="3">
    <source>
        <dbReference type="EMBL" id="SEB44926.1"/>
    </source>
</evidence>
<organism evidence="3 4">
    <name type="scientific">Nitratireductor aquibiodomus</name>
    <dbReference type="NCBI Taxonomy" id="204799"/>
    <lineage>
        <taxon>Bacteria</taxon>
        <taxon>Pseudomonadati</taxon>
        <taxon>Pseudomonadota</taxon>
        <taxon>Alphaproteobacteria</taxon>
        <taxon>Hyphomicrobiales</taxon>
        <taxon>Phyllobacteriaceae</taxon>
        <taxon>Nitratireductor</taxon>
    </lineage>
</organism>
<name>A0A1H4JG56_9HYPH</name>
<evidence type="ECO:0000256" key="1">
    <source>
        <dbReference type="ARBA" id="ARBA00007768"/>
    </source>
</evidence>
<dbReference type="GO" id="GO:0005507">
    <property type="term" value="F:copper ion binding"/>
    <property type="evidence" value="ECO:0007669"/>
    <property type="project" value="TreeGrafter"/>
</dbReference>
<gene>
    <name evidence="2" type="primary">cutC</name>
    <name evidence="3" type="ORF">SAMN05216452_1326</name>
</gene>
<dbReference type="Pfam" id="PF03932">
    <property type="entry name" value="CutC"/>
    <property type="match status" value="1"/>
</dbReference>
<protein>
    <recommendedName>
        <fullName evidence="2">PF03932 family protein CutC</fullName>
    </recommendedName>
</protein>